<name>A0A2A4MRQ6_9GAMM</name>
<proteinExistence type="predicted"/>
<evidence type="ECO:0000313" key="2">
    <source>
        <dbReference type="EMBL" id="PCH62613.1"/>
    </source>
</evidence>
<dbReference type="Proteomes" id="UP000218172">
    <property type="component" value="Unassembled WGS sequence"/>
</dbReference>
<keyword evidence="1" id="KW-0472">Membrane</keyword>
<dbReference type="InterPro" id="IPR008023">
    <property type="entry name" value="DUF748"/>
</dbReference>
<protein>
    <recommendedName>
        <fullName evidence="4">AsmA domain-containing protein</fullName>
    </recommendedName>
</protein>
<dbReference type="Pfam" id="PF05359">
    <property type="entry name" value="DUF748"/>
    <property type="match status" value="1"/>
</dbReference>
<comment type="caution">
    <text evidence="2">The sequence shown here is derived from an EMBL/GenBank/DDBJ whole genome shotgun (WGS) entry which is preliminary data.</text>
</comment>
<evidence type="ECO:0000256" key="1">
    <source>
        <dbReference type="SAM" id="Phobius"/>
    </source>
</evidence>
<keyword evidence="1" id="KW-1133">Transmembrane helix</keyword>
<accession>A0A2A4MRQ6</accession>
<feature type="transmembrane region" description="Helical" evidence="1">
    <location>
        <begin position="6"/>
        <end position="24"/>
    </location>
</feature>
<gene>
    <name evidence="2" type="ORF">COC19_02575</name>
</gene>
<evidence type="ECO:0008006" key="4">
    <source>
        <dbReference type="Google" id="ProtNLM"/>
    </source>
</evidence>
<evidence type="ECO:0000313" key="3">
    <source>
        <dbReference type="Proteomes" id="UP000218172"/>
    </source>
</evidence>
<dbReference type="AlphaFoldDB" id="A0A2A4MRQ6"/>
<organism evidence="2 3">
    <name type="scientific">SAR86 cluster bacterium</name>
    <dbReference type="NCBI Taxonomy" id="2030880"/>
    <lineage>
        <taxon>Bacteria</taxon>
        <taxon>Pseudomonadati</taxon>
        <taxon>Pseudomonadota</taxon>
        <taxon>Gammaproteobacteria</taxon>
        <taxon>SAR86 cluster</taxon>
    </lineage>
</organism>
<reference evidence="3" key="1">
    <citation type="submission" date="2017-08" db="EMBL/GenBank/DDBJ databases">
        <title>A dynamic microbial community with high functional redundancy inhabits the cold, oxic subseafloor aquifer.</title>
        <authorList>
            <person name="Tully B.J."/>
            <person name="Wheat C.G."/>
            <person name="Glazer B.T."/>
            <person name="Huber J.A."/>
        </authorList>
    </citation>
    <scope>NUCLEOTIDE SEQUENCE [LARGE SCALE GENOMIC DNA]</scope>
</reference>
<dbReference type="EMBL" id="NVQR01000036">
    <property type="protein sequence ID" value="PCH62613.1"/>
    <property type="molecule type" value="Genomic_DNA"/>
</dbReference>
<sequence length="263" mass="27243">MLKKLLISVVVIVAAIGIGGYFYMGSLLAKGIETVGSEVLGTEVKVASVSLSPLSGSGSITGLIIDNLEGFSADTIMELGELSIEVDIASVFTDTIVVNSIVINQPQITYEARLSGSNLSALLDRLSSSETESSASEDADGAGKSIIIRDLVIDGARVNLVSALASAPIPLPRLHLQDIGEPGDSVSMVEAGKRVIAAISSSILEVGLPDIDLEGLRDSARERLDEGVESARDALNNATDGILDSGVGNAVENLSDRLRGLGR</sequence>
<keyword evidence="1" id="KW-0812">Transmembrane</keyword>